<evidence type="ECO:0000259" key="1">
    <source>
        <dbReference type="Pfam" id="PF12697"/>
    </source>
</evidence>
<dbReference type="Proteomes" id="UP000242146">
    <property type="component" value="Unassembled WGS sequence"/>
</dbReference>
<organism evidence="2 3">
    <name type="scientific">Hesseltinella vesiculosa</name>
    <dbReference type="NCBI Taxonomy" id="101127"/>
    <lineage>
        <taxon>Eukaryota</taxon>
        <taxon>Fungi</taxon>
        <taxon>Fungi incertae sedis</taxon>
        <taxon>Mucoromycota</taxon>
        <taxon>Mucoromycotina</taxon>
        <taxon>Mucoromycetes</taxon>
        <taxon>Mucorales</taxon>
        <taxon>Cunninghamellaceae</taxon>
        <taxon>Hesseltinella</taxon>
    </lineage>
</organism>
<dbReference type="GO" id="GO:0016020">
    <property type="term" value="C:membrane"/>
    <property type="evidence" value="ECO:0007669"/>
    <property type="project" value="TreeGrafter"/>
</dbReference>
<protein>
    <submittedName>
        <fullName evidence="2">Alpha/beta-hydrolase</fullName>
    </submittedName>
</protein>
<accession>A0A1X2GAI3</accession>
<reference evidence="2 3" key="1">
    <citation type="submission" date="2016-07" db="EMBL/GenBank/DDBJ databases">
        <title>Pervasive Adenine N6-methylation of Active Genes in Fungi.</title>
        <authorList>
            <consortium name="DOE Joint Genome Institute"/>
            <person name="Mondo S.J."/>
            <person name="Dannebaum R.O."/>
            <person name="Kuo R.C."/>
            <person name="Labutti K."/>
            <person name="Haridas S."/>
            <person name="Kuo A."/>
            <person name="Salamov A."/>
            <person name="Ahrendt S.R."/>
            <person name="Lipzen A."/>
            <person name="Sullivan W."/>
            <person name="Andreopoulos W.B."/>
            <person name="Clum A."/>
            <person name="Lindquist E."/>
            <person name="Daum C."/>
            <person name="Ramamoorthy G.K."/>
            <person name="Gryganskyi A."/>
            <person name="Culley D."/>
            <person name="Magnuson J.K."/>
            <person name="James T.Y."/>
            <person name="O'Malley M.A."/>
            <person name="Stajich J.E."/>
            <person name="Spatafora J.W."/>
            <person name="Visel A."/>
            <person name="Grigoriev I.V."/>
        </authorList>
    </citation>
    <scope>NUCLEOTIDE SEQUENCE [LARGE SCALE GENOMIC DNA]</scope>
    <source>
        <strain evidence="2 3">NRRL 3301</strain>
    </source>
</reference>
<dbReference type="InterPro" id="IPR050266">
    <property type="entry name" value="AB_hydrolase_sf"/>
</dbReference>
<dbReference type="InterPro" id="IPR000073">
    <property type="entry name" value="AB_hydrolase_1"/>
</dbReference>
<dbReference type="GO" id="GO:0016787">
    <property type="term" value="F:hydrolase activity"/>
    <property type="evidence" value="ECO:0007669"/>
    <property type="project" value="UniProtKB-KW"/>
</dbReference>
<dbReference type="SUPFAM" id="SSF53474">
    <property type="entry name" value="alpha/beta-Hydrolases"/>
    <property type="match status" value="1"/>
</dbReference>
<keyword evidence="3" id="KW-1185">Reference proteome</keyword>
<dbReference type="OrthoDB" id="94039at2759"/>
<dbReference type="EMBL" id="MCGT01000027">
    <property type="protein sequence ID" value="ORX49132.1"/>
    <property type="molecule type" value="Genomic_DNA"/>
</dbReference>
<dbReference type="AlphaFoldDB" id="A0A1X2GAI3"/>
<feature type="domain" description="AB hydrolase-1" evidence="1">
    <location>
        <begin position="77"/>
        <end position="309"/>
    </location>
</feature>
<keyword evidence="2" id="KW-0378">Hydrolase</keyword>
<gene>
    <name evidence="2" type="ORF">DM01DRAFT_1325887</name>
</gene>
<comment type="caution">
    <text evidence="2">The sequence shown here is derived from an EMBL/GenBank/DDBJ whole genome shotgun (WGS) entry which is preliminary data.</text>
</comment>
<dbReference type="PANTHER" id="PTHR43798">
    <property type="entry name" value="MONOACYLGLYCEROL LIPASE"/>
    <property type="match status" value="1"/>
</dbReference>
<dbReference type="Gene3D" id="3.40.50.1820">
    <property type="entry name" value="alpha/beta hydrolase"/>
    <property type="match status" value="1"/>
</dbReference>
<sequence>MAPLHPSATFTLPVSPMTLGHDTQKLVANKYCFHAPQPAITKMALVVSHSNGFNKETLEPMISAIVQAIHRQPQYQHTDLCVYSWDARNHGDSALTNRGHLLETYNWFDHTMDTKQILDYFELAEKYDAVVGVGHSYGATAMLMLEHMYPKSFNALCCIEPVLVPDIMETEVRAMSPILSSLKRRDTWPNRAAAFESLNGRGFWKTFDPEVLQLYVDTALYDTPEGTVMLKTAKEQEYHVFVMGYYTSSIAYHAVRGVLIPIHFIYADNSTYVPIDPVAELPAMNPKLVTCVSIPGTHMVPNEKPESIAPQVLNLLARSLKLSPEARL</sequence>
<name>A0A1X2GAI3_9FUNG</name>
<dbReference type="PANTHER" id="PTHR43798:SF33">
    <property type="entry name" value="HYDROLASE, PUTATIVE (AFU_ORTHOLOGUE AFUA_2G14860)-RELATED"/>
    <property type="match status" value="1"/>
</dbReference>
<dbReference type="InterPro" id="IPR029058">
    <property type="entry name" value="AB_hydrolase_fold"/>
</dbReference>
<proteinExistence type="predicted"/>
<evidence type="ECO:0000313" key="2">
    <source>
        <dbReference type="EMBL" id="ORX49132.1"/>
    </source>
</evidence>
<dbReference type="Pfam" id="PF12697">
    <property type="entry name" value="Abhydrolase_6"/>
    <property type="match status" value="1"/>
</dbReference>
<dbReference type="STRING" id="101127.A0A1X2GAI3"/>
<evidence type="ECO:0000313" key="3">
    <source>
        <dbReference type="Proteomes" id="UP000242146"/>
    </source>
</evidence>